<evidence type="ECO:0000313" key="10">
    <source>
        <dbReference type="Proteomes" id="UP000504623"/>
    </source>
</evidence>
<dbReference type="PANTHER" id="PTHR20939:SF1">
    <property type="entry name" value="SORTING NEXIN-20"/>
    <property type="match status" value="1"/>
</dbReference>
<dbReference type="GO" id="GO:0031901">
    <property type="term" value="C:early endosome membrane"/>
    <property type="evidence" value="ECO:0007669"/>
    <property type="project" value="UniProtKB-SubCell"/>
</dbReference>
<dbReference type="PROSITE" id="PS50195">
    <property type="entry name" value="PX"/>
    <property type="match status" value="1"/>
</dbReference>
<evidence type="ECO:0000256" key="3">
    <source>
        <dbReference type="ARBA" id="ARBA00022448"/>
    </source>
</evidence>
<keyword evidence="4" id="KW-0967">Endosome</keyword>
<evidence type="ECO:0000256" key="2">
    <source>
        <dbReference type="ARBA" id="ARBA00010883"/>
    </source>
</evidence>
<evidence type="ECO:0000313" key="11">
    <source>
        <dbReference type="RefSeq" id="XP_006873782.1"/>
    </source>
</evidence>
<proteinExistence type="inferred from homology"/>
<protein>
    <submittedName>
        <fullName evidence="11">Sorting nexin-20 isoform X1</fullName>
    </submittedName>
</protein>
<evidence type="ECO:0000256" key="5">
    <source>
        <dbReference type="ARBA" id="ARBA00022927"/>
    </source>
</evidence>
<feature type="domain" description="PX" evidence="9">
    <location>
        <begin position="75"/>
        <end position="192"/>
    </location>
</feature>
<dbReference type="CTD" id="124460"/>
<sequence>MTSPKHPGSPDWTGPTVAQNSARTKQETSATGPDLPSSGPEEHLDASNSLNSNSSMTTKELQEYWQNEKCHWKPVKLLFEIASAHIEERKASKFVMYQIVVIQTGSFDSNKAIVERRFSDFEKLQKNLLKNFREEIEDVAFPKKHLMGNFTEEIICERKLAFKEYLSLLYTIRCVRRSREFIDFLTRAELREAFGCLRAGQYTKALDILVRVVPLQEKLTGHCPAALVPALCAMLVCHRNLECPLEAFAAGERALQRLQARESHRYYAPLLDAMARLAYTLGKDFVSLQERLEESQLRKPTPRGLTLKELTVREYLY</sequence>
<evidence type="ECO:0000259" key="9">
    <source>
        <dbReference type="PROSITE" id="PS50195"/>
    </source>
</evidence>
<feature type="region of interest" description="Disordered" evidence="8">
    <location>
        <begin position="1"/>
        <end position="55"/>
    </location>
</feature>
<organism evidence="10 11">
    <name type="scientific">Chrysochloris asiatica</name>
    <name type="common">Cape golden mole</name>
    <dbReference type="NCBI Taxonomy" id="185453"/>
    <lineage>
        <taxon>Eukaryota</taxon>
        <taxon>Metazoa</taxon>
        <taxon>Chordata</taxon>
        <taxon>Craniata</taxon>
        <taxon>Vertebrata</taxon>
        <taxon>Euteleostomi</taxon>
        <taxon>Mammalia</taxon>
        <taxon>Eutheria</taxon>
        <taxon>Afrotheria</taxon>
        <taxon>Chrysochloridae</taxon>
        <taxon>Chrysochlorinae</taxon>
        <taxon>Chrysochloris</taxon>
    </lineage>
</organism>
<dbReference type="OrthoDB" id="10254720at2759"/>
<dbReference type="InterPro" id="IPR001683">
    <property type="entry name" value="PX_dom"/>
</dbReference>
<name>A0A9B0X087_CHRAS</name>
<accession>A0A9B0X087</accession>
<evidence type="ECO:0000256" key="6">
    <source>
        <dbReference type="ARBA" id="ARBA00023121"/>
    </source>
</evidence>
<feature type="compositionally biased region" description="Polar residues" evidence="8">
    <location>
        <begin position="16"/>
        <end position="31"/>
    </location>
</feature>
<dbReference type="RefSeq" id="XP_006873782.1">
    <property type="nucleotide sequence ID" value="XM_006873720.1"/>
</dbReference>
<evidence type="ECO:0000256" key="1">
    <source>
        <dbReference type="ARBA" id="ARBA00004469"/>
    </source>
</evidence>
<dbReference type="GeneID" id="102822266"/>
<dbReference type="SUPFAM" id="SSF64268">
    <property type="entry name" value="PX domain"/>
    <property type="match status" value="1"/>
</dbReference>
<comment type="subcellular location">
    <subcellularLocation>
        <location evidence="1">Early endosome membrane</location>
        <topology evidence="1">Peripheral membrane protein</topology>
        <orientation evidence="1">Cytoplasmic side</orientation>
    </subcellularLocation>
</comment>
<dbReference type="Proteomes" id="UP000504623">
    <property type="component" value="Unplaced"/>
</dbReference>
<dbReference type="GO" id="GO:1901981">
    <property type="term" value="F:phosphatidylinositol phosphate binding"/>
    <property type="evidence" value="ECO:0007669"/>
    <property type="project" value="TreeGrafter"/>
</dbReference>
<comment type="similarity">
    <text evidence="2">Belongs to the sorting nexin family.</text>
</comment>
<dbReference type="GO" id="GO:0015031">
    <property type="term" value="P:protein transport"/>
    <property type="evidence" value="ECO:0007669"/>
    <property type="project" value="UniProtKB-KW"/>
</dbReference>
<keyword evidence="6" id="KW-0446">Lipid-binding</keyword>
<keyword evidence="3" id="KW-0813">Transport</keyword>
<keyword evidence="5" id="KW-0653">Protein transport</keyword>
<dbReference type="AlphaFoldDB" id="A0A9B0X087"/>
<dbReference type="SMART" id="SM00312">
    <property type="entry name" value="PX"/>
    <property type="match status" value="1"/>
</dbReference>
<dbReference type="Gene3D" id="3.30.1520.10">
    <property type="entry name" value="Phox-like domain"/>
    <property type="match status" value="1"/>
</dbReference>
<gene>
    <name evidence="11" type="primary">SNX20</name>
</gene>
<evidence type="ECO:0000256" key="8">
    <source>
        <dbReference type="SAM" id="MobiDB-lite"/>
    </source>
</evidence>
<keyword evidence="7" id="KW-0472">Membrane</keyword>
<reference evidence="11" key="1">
    <citation type="submission" date="2025-08" db="UniProtKB">
        <authorList>
            <consortium name="RefSeq"/>
        </authorList>
    </citation>
    <scope>IDENTIFICATION</scope>
    <source>
        <tissue evidence="11">Spleen</tissue>
    </source>
</reference>
<dbReference type="FunFam" id="3.30.1520.10:FF:000025">
    <property type="entry name" value="Sorting nexin 20"/>
    <property type="match status" value="1"/>
</dbReference>
<dbReference type="InterPro" id="IPR036871">
    <property type="entry name" value="PX_dom_sf"/>
</dbReference>
<dbReference type="InterPro" id="IPR039937">
    <property type="entry name" value="SNX20/SNX21"/>
</dbReference>
<dbReference type="Pfam" id="PF00787">
    <property type="entry name" value="PX"/>
    <property type="match status" value="1"/>
</dbReference>
<keyword evidence="10" id="KW-1185">Reference proteome</keyword>
<dbReference type="PANTHER" id="PTHR20939">
    <property type="entry name" value="SORTING NEXIN 20, 21"/>
    <property type="match status" value="1"/>
</dbReference>
<evidence type="ECO:0000256" key="4">
    <source>
        <dbReference type="ARBA" id="ARBA00022753"/>
    </source>
</evidence>
<evidence type="ECO:0000256" key="7">
    <source>
        <dbReference type="ARBA" id="ARBA00023136"/>
    </source>
</evidence>